<feature type="domain" description="Methyltransferase type 11" evidence="1">
    <location>
        <begin position="82"/>
        <end position="202"/>
    </location>
</feature>
<dbReference type="OrthoDB" id="10017101at2759"/>
<sequence>MSVYDEAHRHCPPEDHIQTLARADPQLDIPSRPDFGLDSLFGLLASFVAAPLYLYASLRGKFQVWDEILDGLPDGAFAGPALDVGCGRGMVLLKMAQRKKKLLLASGDGTGDVPPAYGIDIFSTADQTGNAPLATYRNAAALSVVPHTVLHTASFTARFPFADAAFALVTSNLALHNAPRKGRLAAVKEMARVCAPGGSVVIVDLYGYFKDHRATLEGLGWEGVEVARVGFRMLYGVLPCQMLTAKAPTRRA</sequence>
<dbReference type="InterPro" id="IPR013216">
    <property type="entry name" value="Methyltransf_11"/>
</dbReference>
<dbReference type="EMBL" id="NRSZ01000548">
    <property type="protein sequence ID" value="PNY26489.1"/>
    <property type="molecule type" value="Genomic_DNA"/>
</dbReference>
<name>A0A2K3QG28_9HYPO</name>
<evidence type="ECO:0000313" key="2">
    <source>
        <dbReference type="EMBL" id="PNY26489.1"/>
    </source>
</evidence>
<evidence type="ECO:0000313" key="3">
    <source>
        <dbReference type="Proteomes" id="UP000236621"/>
    </source>
</evidence>
<dbReference type="PANTHER" id="PTHR45277:SF1">
    <property type="entry name" value="EXPRESSED PROTEIN"/>
    <property type="match status" value="1"/>
</dbReference>
<dbReference type="Pfam" id="PF08241">
    <property type="entry name" value="Methyltransf_11"/>
    <property type="match status" value="1"/>
</dbReference>
<dbReference type="CDD" id="cd02440">
    <property type="entry name" value="AdoMet_MTases"/>
    <property type="match status" value="1"/>
</dbReference>
<dbReference type="PANTHER" id="PTHR45277">
    <property type="entry name" value="EXPRESSED PROTEIN"/>
    <property type="match status" value="1"/>
</dbReference>
<keyword evidence="3" id="KW-1185">Reference proteome</keyword>
<proteinExistence type="predicted"/>
<dbReference type="Proteomes" id="UP000236621">
    <property type="component" value="Unassembled WGS sequence"/>
</dbReference>
<dbReference type="AlphaFoldDB" id="A0A2K3QG28"/>
<organism evidence="2 3">
    <name type="scientific">Tolypocladium capitatum</name>
    <dbReference type="NCBI Taxonomy" id="45235"/>
    <lineage>
        <taxon>Eukaryota</taxon>
        <taxon>Fungi</taxon>
        <taxon>Dikarya</taxon>
        <taxon>Ascomycota</taxon>
        <taxon>Pezizomycotina</taxon>
        <taxon>Sordariomycetes</taxon>
        <taxon>Hypocreomycetidae</taxon>
        <taxon>Hypocreales</taxon>
        <taxon>Ophiocordycipitaceae</taxon>
        <taxon>Tolypocladium</taxon>
    </lineage>
</organism>
<evidence type="ECO:0000259" key="1">
    <source>
        <dbReference type="Pfam" id="PF08241"/>
    </source>
</evidence>
<gene>
    <name evidence="2" type="ORF">TCAP_03599</name>
</gene>
<dbReference type="Gene3D" id="3.40.50.150">
    <property type="entry name" value="Vaccinia Virus protein VP39"/>
    <property type="match status" value="1"/>
</dbReference>
<comment type="caution">
    <text evidence="2">The sequence shown here is derived from an EMBL/GenBank/DDBJ whole genome shotgun (WGS) entry which is preliminary data.</text>
</comment>
<reference evidence="2 3" key="1">
    <citation type="submission" date="2017-08" db="EMBL/GenBank/DDBJ databases">
        <title>Harnessing the power of phylogenomics to disentangle the directionality and signatures of interkingdom host jumping in the parasitic fungal genus Tolypocladium.</title>
        <authorList>
            <person name="Quandt C.A."/>
            <person name="Patterson W."/>
            <person name="Spatafora J.W."/>
        </authorList>
    </citation>
    <scope>NUCLEOTIDE SEQUENCE [LARGE SCALE GENOMIC DNA]</scope>
    <source>
        <strain evidence="2 3">CBS 113982</strain>
    </source>
</reference>
<accession>A0A2K3QG28</accession>
<dbReference type="SUPFAM" id="SSF53335">
    <property type="entry name" value="S-adenosyl-L-methionine-dependent methyltransferases"/>
    <property type="match status" value="1"/>
</dbReference>
<dbReference type="InterPro" id="IPR029063">
    <property type="entry name" value="SAM-dependent_MTases_sf"/>
</dbReference>
<dbReference type="STRING" id="45235.A0A2K3QG28"/>
<protein>
    <recommendedName>
        <fullName evidence="1">Methyltransferase type 11 domain-containing protein</fullName>
    </recommendedName>
</protein>
<dbReference type="GO" id="GO:0008757">
    <property type="term" value="F:S-adenosylmethionine-dependent methyltransferase activity"/>
    <property type="evidence" value="ECO:0007669"/>
    <property type="project" value="InterPro"/>
</dbReference>